<accession>A0ABR1Y997</accession>
<gene>
    <name evidence="2" type="ORF">HDK90DRAFT_115068</name>
</gene>
<keyword evidence="1" id="KW-0812">Transmembrane</keyword>
<dbReference type="Proteomes" id="UP001492380">
    <property type="component" value="Unassembled WGS sequence"/>
</dbReference>
<comment type="caution">
    <text evidence="2">The sequence shown here is derived from an EMBL/GenBank/DDBJ whole genome shotgun (WGS) entry which is preliminary data.</text>
</comment>
<protein>
    <submittedName>
        <fullName evidence="2">Uncharacterized protein</fullName>
    </submittedName>
</protein>
<organism evidence="2 3">
    <name type="scientific">Phyllosticta capitalensis</name>
    <dbReference type="NCBI Taxonomy" id="121624"/>
    <lineage>
        <taxon>Eukaryota</taxon>
        <taxon>Fungi</taxon>
        <taxon>Dikarya</taxon>
        <taxon>Ascomycota</taxon>
        <taxon>Pezizomycotina</taxon>
        <taxon>Dothideomycetes</taxon>
        <taxon>Dothideomycetes incertae sedis</taxon>
        <taxon>Botryosphaeriales</taxon>
        <taxon>Phyllostictaceae</taxon>
        <taxon>Phyllosticta</taxon>
    </lineage>
</organism>
<proteinExistence type="predicted"/>
<keyword evidence="1" id="KW-0472">Membrane</keyword>
<reference evidence="2 3" key="1">
    <citation type="submission" date="2024-04" db="EMBL/GenBank/DDBJ databases">
        <title>Phyllosticta paracitricarpa is synonymous to the EU quarantine fungus P. citricarpa based on phylogenomic analyses.</title>
        <authorList>
            <consortium name="Lawrence Berkeley National Laboratory"/>
            <person name="Van Ingen-Buijs V.A."/>
            <person name="Van Westerhoven A.C."/>
            <person name="Haridas S."/>
            <person name="Skiadas P."/>
            <person name="Martin F."/>
            <person name="Groenewald J.Z."/>
            <person name="Crous P.W."/>
            <person name="Seidl M.F."/>
        </authorList>
    </citation>
    <scope>NUCLEOTIDE SEQUENCE [LARGE SCALE GENOMIC DNA]</scope>
    <source>
        <strain evidence="2 3">CBS 123374</strain>
    </source>
</reference>
<evidence type="ECO:0000256" key="1">
    <source>
        <dbReference type="SAM" id="Phobius"/>
    </source>
</evidence>
<dbReference type="EMBL" id="JBBWRZ010000014">
    <property type="protein sequence ID" value="KAK8223233.1"/>
    <property type="molecule type" value="Genomic_DNA"/>
</dbReference>
<evidence type="ECO:0000313" key="2">
    <source>
        <dbReference type="EMBL" id="KAK8223233.1"/>
    </source>
</evidence>
<sequence length="219" mass="24322">MGRKPGRTRRPTRVVAAACRSRVENPRPSCWRGGAFLVRASSGIQMDGAANVLKLFLHRHSHQQTASVAAKTKSTSTAKHQHLVDICGFSARHHLSVLGPSFTAGPEIFFVLLSISFWWLVFWSFDYYSGWFHLLDAWAYGRGSWRRRSWGLAPVGLRKSVALDPPRLESCRAVVESGTAGPFPDKGSREGFDQGGWAGVVFGECGYLSDRTRAPWTRS</sequence>
<name>A0ABR1Y997_9PEZI</name>
<keyword evidence="1" id="KW-1133">Transmembrane helix</keyword>
<evidence type="ECO:0000313" key="3">
    <source>
        <dbReference type="Proteomes" id="UP001492380"/>
    </source>
</evidence>
<feature type="transmembrane region" description="Helical" evidence="1">
    <location>
        <begin position="108"/>
        <end position="125"/>
    </location>
</feature>
<keyword evidence="3" id="KW-1185">Reference proteome</keyword>